<comment type="caution">
    <text evidence="1">Lacks conserved residue(s) required for the propagation of feature annotation.</text>
</comment>
<dbReference type="SUPFAM" id="SSF49723">
    <property type="entry name" value="Lipase/lipooxygenase domain (PLAT/LH2 domain)"/>
    <property type="match status" value="1"/>
</dbReference>
<evidence type="ECO:0000256" key="2">
    <source>
        <dbReference type="SAM" id="SignalP"/>
    </source>
</evidence>
<dbReference type="EMBL" id="JADCNM010000001">
    <property type="protein sequence ID" value="KAG0503779.1"/>
    <property type="molecule type" value="Genomic_DNA"/>
</dbReference>
<dbReference type="Proteomes" id="UP000636800">
    <property type="component" value="Chromosome 1"/>
</dbReference>
<name>A0A835S3D7_VANPL</name>
<dbReference type="AlphaFoldDB" id="A0A835S3D7"/>
<evidence type="ECO:0000259" key="3">
    <source>
        <dbReference type="PROSITE" id="PS50095"/>
    </source>
</evidence>
<feature type="signal peptide" evidence="2">
    <location>
        <begin position="1"/>
        <end position="23"/>
    </location>
</feature>
<evidence type="ECO:0000313" key="6">
    <source>
        <dbReference type="EMBL" id="KAG0503779.1"/>
    </source>
</evidence>
<dbReference type="InterPro" id="IPR036392">
    <property type="entry name" value="PLAT/LH2_dom_sf"/>
</dbReference>
<proteinExistence type="predicted"/>
<reference evidence="7 8" key="1">
    <citation type="journal article" date="2020" name="Nat. Food">
        <title>A phased Vanilla planifolia genome enables genetic improvement of flavour and production.</title>
        <authorList>
            <person name="Hasing T."/>
            <person name="Tang H."/>
            <person name="Brym M."/>
            <person name="Khazi F."/>
            <person name="Huang T."/>
            <person name="Chambers A.H."/>
        </authorList>
    </citation>
    <scope>NUCLEOTIDE SEQUENCE [LARGE SCALE GENOMIC DNA]</scope>
    <source>
        <tissue evidence="5">Leaf</tissue>
    </source>
</reference>
<accession>A0A835S3D7</accession>
<comment type="caution">
    <text evidence="5">The sequence shown here is derived from an EMBL/GenBank/DDBJ whole genome shotgun (WGS) entry which is preliminary data.</text>
</comment>
<keyword evidence="7" id="KW-1185">Reference proteome</keyword>
<dbReference type="InterPro" id="IPR001024">
    <property type="entry name" value="PLAT/LH2_dom"/>
</dbReference>
<dbReference type="EMBL" id="JADCNL010000001">
    <property type="protein sequence ID" value="KAG0499605.1"/>
    <property type="molecule type" value="Genomic_DNA"/>
</dbReference>
<evidence type="ECO:0000313" key="5">
    <source>
        <dbReference type="EMBL" id="KAG0499605.1"/>
    </source>
</evidence>
<feature type="domain" description="PLAT" evidence="3">
    <location>
        <begin position="42"/>
        <end position="169"/>
    </location>
</feature>
<dbReference type="EMBL" id="JADCNL010000001">
    <property type="protein sequence ID" value="KAG0499603.1"/>
    <property type="molecule type" value="Genomic_DNA"/>
</dbReference>
<gene>
    <name evidence="6" type="ORF">HPP92_003851</name>
    <name evidence="4" type="ORF">HPP92_004294</name>
    <name evidence="5" type="ORF">HPP92_004296</name>
</gene>
<dbReference type="PANTHER" id="PTHR31718:SF0">
    <property type="entry name" value="PLAT DOMAIN-CONTAINING PROTEIN 2"/>
    <property type="match status" value="1"/>
</dbReference>
<evidence type="ECO:0000313" key="8">
    <source>
        <dbReference type="Proteomes" id="UP000639772"/>
    </source>
</evidence>
<sequence>MAAGTNRSLALPVLLLFFYAVVATSSSSSILSEKVGGDDENCVYTIYVQTGYLLQSGTDSNISLSLAGSDGVGIEIENLVSWGGLMGLGHDYFEWGNLDIFSGRGRCLSSPLCLLNITSDGTGLLPAWYCKYVEVTVTGSNQGCSQHDFKVEQWLSTDRPPKQLYATRDVCLLEKDGFTGNRFLPETGPGELGTVERG</sequence>
<dbReference type="Proteomes" id="UP000639772">
    <property type="component" value="Chromosome 1"/>
</dbReference>
<evidence type="ECO:0000313" key="4">
    <source>
        <dbReference type="EMBL" id="KAG0499603.1"/>
    </source>
</evidence>
<evidence type="ECO:0000313" key="7">
    <source>
        <dbReference type="Proteomes" id="UP000636800"/>
    </source>
</evidence>
<dbReference type="PANTHER" id="PTHR31718">
    <property type="entry name" value="PLAT DOMAIN-CONTAINING PROTEIN"/>
    <property type="match status" value="1"/>
</dbReference>
<dbReference type="Pfam" id="PF01477">
    <property type="entry name" value="PLAT"/>
    <property type="match status" value="1"/>
</dbReference>
<dbReference type="PROSITE" id="PS50095">
    <property type="entry name" value="PLAT"/>
    <property type="match status" value="1"/>
</dbReference>
<keyword evidence="2" id="KW-0732">Signal</keyword>
<dbReference type="OrthoDB" id="5322100at2759"/>
<feature type="chain" id="PRO_5033939780" description="PLAT domain-containing protein" evidence="2">
    <location>
        <begin position="24"/>
        <end position="198"/>
    </location>
</feature>
<dbReference type="Gene3D" id="2.60.60.20">
    <property type="entry name" value="PLAT/LH2 domain"/>
    <property type="match status" value="1"/>
</dbReference>
<evidence type="ECO:0000256" key="1">
    <source>
        <dbReference type="PROSITE-ProRule" id="PRU00152"/>
    </source>
</evidence>
<organism evidence="5 7">
    <name type="scientific">Vanilla planifolia</name>
    <name type="common">Vanilla</name>
    <dbReference type="NCBI Taxonomy" id="51239"/>
    <lineage>
        <taxon>Eukaryota</taxon>
        <taxon>Viridiplantae</taxon>
        <taxon>Streptophyta</taxon>
        <taxon>Embryophyta</taxon>
        <taxon>Tracheophyta</taxon>
        <taxon>Spermatophyta</taxon>
        <taxon>Magnoliopsida</taxon>
        <taxon>Liliopsida</taxon>
        <taxon>Asparagales</taxon>
        <taxon>Orchidaceae</taxon>
        <taxon>Vanilloideae</taxon>
        <taxon>Vanilleae</taxon>
        <taxon>Vanilla</taxon>
    </lineage>
</organism>
<protein>
    <recommendedName>
        <fullName evidence="3">PLAT domain-containing protein</fullName>
    </recommendedName>
</protein>